<dbReference type="InterPro" id="IPR036938">
    <property type="entry name" value="PAP2/HPO_sf"/>
</dbReference>
<organism evidence="3 4">
    <name type="scientific">Nibricoccus aquaticus</name>
    <dbReference type="NCBI Taxonomy" id="2576891"/>
    <lineage>
        <taxon>Bacteria</taxon>
        <taxon>Pseudomonadati</taxon>
        <taxon>Verrucomicrobiota</taxon>
        <taxon>Opitutia</taxon>
        <taxon>Opitutales</taxon>
        <taxon>Opitutaceae</taxon>
        <taxon>Nibricoccus</taxon>
    </lineage>
</organism>
<keyword evidence="1" id="KW-1133">Transmembrane helix</keyword>
<dbReference type="OrthoDB" id="9789113at2"/>
<dbReference type="EMBL" id="CP023344">
    <property type="protein sequence ID" value="ATC65939.1"/>
    <property type="molecule type" value="Genomic_DNA"/>
</dbReference>
<gene>
    <name evidence="3" type="ORF">CMV30_01965</name>
</gene>
<evidence type="ECO:0000256" key="1">
    <source>
        <dbReference type="SAM" id="Phobius"/>
    </source>
</evidence>
<feature type="transmembrane region" description="Helical" evidence="1">
    <location>
        <begin position="207"/>
        <end position="226"/>
    </location>
</feature>
<accession>A0A290QB89</accession>
<feature type="transmembrane region" description="Helical" evidence="1">
    <location>
        <begin position="78"/>
        <end position="100"/>
    </location>
</feature>
<evidence type="ECO:0000259" key="2">
    <source>
        <dbReference type="SMART" id="SM00014"/>
    </source>
</evidence>
<dbReference type="InterPro" id="IPR000326">
    <property type="entry name" value="PAP2/HPO"/>
</dbReference>
<dbReference type="Gene3D" id="1.20.144.10">
    <property type="entry name" value="Phosphatidic acid phosphatase type 2/haloperoxidase"/>
    <property type="match status" value="1"/>
</dbReference>
<dbReference type="AlphaFoldDB" id="A0A290QB89"/>
<evidence type="ECO:0000313" key="3">
    <source>
        <dbReference type="EMBL" id="ATC65939.1"/>
    </source>
</evidence>
<dbReference type="KEGG" id="vbh:CMV30_01965"/>
<proteinExistence type="predicted"/>
<feature type="transmembrane region" description="Helical" evidence="1">
    <location>
        <begin position="178"/>
        <end position="201"/>
    </location>
</feature>
<protein>
    <submittedName>
        <fullName evidence="3">Phosphoesterase</fullName>
    </submittedName>
</protein>
<feature type="transmembrane region" description="Helical" evidence="1">
    <location>
        <begin position="148"/>
        <end position="166"/>
    </location>
</feature>
<dbReference type="Proteomes" id="UP000217265">
    <property type="component" value="Chromosome"/>
</dbReference>
<keyword evidence="1" id="KW-0812">Transmembrane</keyword>
<dbReference type="SMART" id="SM00014">
    <property type="entry name" value="acidPPc"/>
    <property type="match status" value="1"/>
</dbReference>
<keyword evidence="1" id="KW-0472">Membrane</keyword>
<feature type="domain" description="Phosphatidic acid phosphatase type 2/haloperoxidase" evidence="2">
    <location>
        <begin position="107"/>
        <end position="220"/>
    </location>
</feature>
<evidence type="ECO:0000313" key="4">
    <source>
        <dbReference type="Proteomes" id="UP000217265"/>
    </source>
</evidence>
<dbReference type="PANTHER" id="PTHR14969:SF13">
    <property type="entry name" value="AT30094P"/>
    <property type="match status" value="1"/>
</dbReference>
<dbReference type="RefSeq" id="WP_096057568.1">
    <property type="nucleotide sequence ID" value="NZ_CP023344.1"/>
</dbReference>
<dbReference type="Pfam" id="PF01569">
    <property type="entry name" value="PAP2"/>
    <property type="match status" value="1"/>
</dbReference>
<dbReference type="SUPFAM" id="SSF48317">
    <property type="entry name" value="Acid phosphatase/Vanadium-dependent haloperoxidase"/>
    <property type="match status" value="1"/>
</dbReference>
<keyword evidence="4" id="KW-1185">Reference proteome</keyword>
<sequence>MIAHLKSLWRRSGWNEFVLTSAGLAFIVAVCGFVLLARAAPQGEYLELEEKLMLSLRQPDDVSRIIGPWWVQEVARDVSALGSAMTLILMTVLVLGYLLLRRGYAAAALVVVATLGGYGISGSLKNVFDRERPDVVPHLSHVTSESFPSGHSMLASVVYLTLGALLAQTAVRKREKIYFINVALFLAFIIGVSRVLLGVHYPTDVLAGWSAGTAWALLCWCATYWLQRRGTMRSDLVDEDGSAS</sequence>
<name>A0A290QB89_9BACT</name>
<feature type="transmembrane region" description="Helical" evidence="1">
    <location>
        <begin position="107"/>
        <end position="128"/>
    </location>
</feature>
<dbReference type="CDD" id="cd03392">
    <property type="entry name" value="PAP2_like_2"/>
    <property type="match status" value="1"/>
</dbReference>
<reference evidence="3 4" key="1">
    <citation type="submission" date="2017-09" db="EMBL/GenBank/DDBJ databases">
        <title>Complete genome sequence of Verrucomicrobial strain HZ-65, isolated from freshwater.</title>
        <authorList>
            <person name="Choi A."/>
        </authorList>
    </citation>
    <scope>NUCLEOTIDE SEQUENCE [LARGE SCALE GENOMIC DNA]</scope>
    <source>
        <strain evidence="3 4">HZ-65</strain>
    </source>
</reference>
<dbReference type="PANTHER" id="PTHR14969">
    <property type="entry name" value="SPHINGOSINE-1-PHOSPHATE PHOSPHOHYDROLASE"/>
    <property type="match status" value="1"/>
</dbReference>